<keyword evidence="2" id="KW-1185">Reference proteome</keyword>
<dbReference type="EMBL" id="AODQ01000168">
    <property type="protein sequence ID" value="EMR00912.1"/>
    <property type="molecule type" value="Genomic_DNA"/>
</dbReference>
<dbReference type="Proteomes" id="UP000011910">
    <property type="component" value="Unassembled WGS sequence"/>
</dbReference>
<gene>
    <name evidence="1" type="ORF">ADICEAN_03959</name>
</gene>
<sequence length="87" mass="10207">MNGYYTLHVLTFENQNLTAVNEYVTTIGCFVETSLVLKPFFIGTIDDARWYAKLIVSHHPWVNEVYVLKHSLQDEPERISLLKREYS</sequence>
<evidence type="ECO:0000313" key="1">
    <source>
        <dbReference type="EMBL" id="EMR00912.1"/>
    </source>
</evidence>
<name>M7N0S1_9BACT</name>
<reference evidence="1 2" key="1">
    <citation type="journal article" date="2013" name="Genome Announc.">
        <title>Draft Genome Sequence of Cesiribacter andamanensis Strain AMV16T, Isolated from a Soil Sample from a Mud Volcano in the Andaman Islands, India.</title>
        <authorList>
            <person name="Shivaji S."/>
            <person name="Ara S."/>
            <person name="Begum Z."/>
            <person name="Srinivas T.N."/>
            <person name="Singh A."/>
            <person name="Kumar Pinnaka A."/>
        </authorList>
    </citation>
    <scope>NUCLEOTIDE SEQUENCE [LARGE SCALE GENOMIC DNA]</scope>
    <source>
        <strain evidence="1 2">AMV16</strain>
    </source>
</reference>
<proteinExistence type="predicted"/>
<accession>M7N0S1</accession>
<comment type="caution">
    <text evidence="1">The sequence shown here is derived from an EMBL/GenBank/DDBJ whole genome shotgun (WGS) entry which is preliminary data.</text>
</comment>
<protein>
    <submittedName>
        <fullName evidence="1">Uncharacterized protein</fullName>
    </submittedName>
</protein>
<dbReference type="RefSeq" id="WP_009197336.1">
    <property type="nucleotide sequence ID" value="NZ_AODQ01000168.1"/>
</dbReference>
<organism evidence="1 2">
    <name type="scientific">Cesiribacter andamanensis AMV16</name>
    <dbReference type="NCBI Taxonomy" id="1279009"/>
    <lineage>
        <taxon>Bacteria</taxon>
        <taxon>Pseudomonadati</taxon>
        <taxon>Bacteroidota</taxon>
        <taxon>Cytophagia</taxon>
        <taxon>Cytophagales</taxon>
        <taxon>Cesiribacteraceae</taxon>
        <taxon>Cesiribacter</taxon>
    </lineage>
</organism>
<dbReference type="AlphaFoldDB" id="M7N0S1"/>
<evidence type="ECO:0000313" key="2">
    <source>
        <dbReference type="Proteomes" id="UP000011910"/>
    </source>
</evidence>